<feature type="region of interest" description="Disordered" evidence="1">
    <location>
        <begin position="72"/>
        <end position="91"/>
    </location>
</feature>
<accession>A0ABN9SQ51</accession>
<organism evidence="2 3">
    <name type="scientific">Prorocentrum cordatum</name>
    <dbReference type="NCBI Taxonomy" id="2364126"/>
    <lineage>
        <taxon>Eukaryota</taxon>
        <taxon>Sar</taxon>
        <taxon>Alveolata</taxon>
        <taxon>Dinophyceae</taxon>
        <taxon>Prorocentrales</taxon>
        <taxon>Prorocentraceae</taxon>
        <taxon>Prorocentrum</taxon>
    </lineage>
</organism>
<proteinExistence type="predicted"/>
<protein>
    <recommendedName>
        <fullName evidence="4">Anaphase-promoting complex subunit 1</fullName>
    </recommendedName>
</protein>
<evidence type="ECO:0008006" key="4">
    <source>
        <dbReference type="Google" id="ProtNLM"/>
    </source>
</evidence>
<dbReference type="EMBL" id="CAUYUJ010012470">
    <property type="protein sequence ID" value="CAK0834021.1"/>
    <property type="molecule type" value="Genomic_DNA"/>
</dbReference>
<feature type="compositionally biased region" description="Basic and acidic residues" evidence="1">
    <location>
        <begin position="38"/>
        <end position="59"/>
    </location>
</feature>
<evidence type="ECO:0000256" key="1">
    <source>
        <dbReference type="SAM" id="MobiDB-lite"/>
    </source>
</evidence>
<comment type="caution">
    <text evidence="2">The sequence shown here is derived from an EMBL/GenBank/DDBJ whole genome shotgun (WGS) entry which is preliminary data.</text>
</comment>
<evidence type="ECO:0000313" key="2">
    <source>
        <dbReference type="EMBL" id="CAK0834021.1"/>
    </source>
</evidence>
<name>A0ABN9SQ51_9DINO</name>
<sequence>MAADGAGSAKLGGARVPLVDARILDAWISRRPPLIPVERQHPEAKQDTETPSQRHCDCSDRDDFGLDEFVGRDAQEEPEVPKGPSAGGDFALTSKRLVFHTQLSSTAGGRLPPRADLAQHRAVARLVSASGELTVACSKAA</sequence>
<dbReference type="Proteomes" id="UP001189429">
    <property type="component" value="Unassembled WGS sequence"/>
</dbReference>
<reference evidence="2" key="1">
    <citation type="submission" date="2023-10" db="EMBL/GenBank/DDBJ databases">
        <authorList>
            <person name="Chen Y."/>
            <person name="Shah S."/>
            <person name="Dougan E. K."/>
            <person name="Thang M."/>
            <person name="Chan C."/>
        </authorList>
    </citation>
    <scope>NUCLEOTIDE SEQUENCE [LARGE SCALE GENOMIC DNA]</scope>
</reference>
<evidence type="ECO:0000313" key="3">
    <source>
        <dbReference type="Proteomes" id="UP001189429"/>
    </source>
</evidence>
<feature type="region of interest" description="Disordered" evidence="1">
    <location>
        <begin position="32"/>
        <end position="59"/>
    </location>
</feature>
<keyword evidence="3" id="KW-1185">Reference proteome</keyword>
<gene>
    <name evidence="2" type="ORF">PCOR1329_LOCUS31551</name>
</gene>